<keyword evidence="4" id="KW-1185">Reference proteome</keyword>
<dbReference type="RefSeq" id="WP_145262308.1">
    <property type="nucleotide sequence ID" value="NZ_CP036279.1"/>
</dbReference>
<dbReference type="Proteomes" id="UP000317093">
    <property type="component" value="Chromosome"/>
</dbReference>
<keyword evidence="2" id="KW-0472">Membrane</keyword>
<dbReference type="OrthoDB" id="290408at2"/>
<organism evidence="3 4">
    <name type="scientific">Kolteria novifilia</name>
    <dbReference type="NCBI Taxonomy" id="2527975"/>
    <lineage>
        <taxon>Bacteria</taxon>
        <taxon>Pseudomonadati</taxon>
        <taxon>Planctomycetota</taxon>
        <taxon>Planctomycetia</taxon>
        <taxon>Kolteriales</taxon>
        <taxon>Kolteriaceae</taxon>
        <taxon>Kolteria</taxon>
    </lineage>
</organism>
<evidence type="ECO:0000256" key="1">
    <source>
        <dbReference type="SAM" id="MobiDB-lite"/>
    </source>
</evidence>
<feature type="region of interest" description="Disordered" evidence="1">
    <location>
        <begin position="47"/>
        <end position="91"/>
    </location>
</feature>
<evidence type="ECO:0000256" key="2">
    <source>
        <dbReference type="SAM" id="Phobius"/>
    </source>
</evidence>
<feature type="transmembrane region" description="Helical" evidence="2">
    <location>
        <begin position="99"/>
        <end position="122"/>
    </location>
</feature>
<evidence type="ECO:0000313" key="4">
    <source>
        <dbReference type="Proteomes" id="UP000317093"/>
    </source>
</evidence>
<name>A0A518BBI1_9BACT</name>
<dbReference type="AlphaFoldDB" id="A0A518BBI1"/>
<sequence length="161" mass="18425">MAKLTFPYTMYCPSCKAPLKIKSPKSIGKRIPCPRCDRKIDVVTPDEDGNIPYGVQAMSEDAANEEEERKKQERREERRQHRLEQEEKRKKARKAAIKHWSGVLWLLLLLSAGIGIFVYFVILKPPPEEEESKEARRPAIYWEAGSEVDADVPLSRGTTAT</sequence>
<dbReference type="KEGG" id="knv:Pan216_51320"/>
<keyword evidence="2" id="KW-1133">Transmembrane helix</keyword>
<keyword evidence="2" id="KW-0812">Transmembrane</keyword>
<gene>
    <name evidence="3" type="ORF">Pan216_51320</name>
</gene>
<evidence type="ECO:0000313" key="3">
    <source>
        <dbReference type="EMBL" id="QDU64243.1"/>
    </source>
</evidence>
<dbReference type="Gene3D" id="2.20.28.160">
    <property type="match status" value="1"/>
</dbReference>
<feature type="compositionally biased region" description="Basic and acidic residues" evidence="1">
    <location>
        <begin position="67"/>
        <end position="89"/>
    </location>
</feature>
<dbReference type="EMBL" id="CP036279">
    <property type="protein sequence ID" value="QDU64243.1"/>
    <property type="molecule type" value="Genomic_DNA"/>
</dbReference>
<proteinExistence type="predicted"/>
<reference evidence="3 4" key="1">
    <citation type="submission" date="2019-02" db="EMBL/GenBank/DDBJ databases">
        <title>Deep-cultivation of Planctomycetes and their phenomic and genomic characterization uncovers novel biology.</title>
        <authorList>
            <person name="Wiegand S."/>
            <person name="Jogler M."/>
            <person name="Boedeker C."/>
            <person name="Pinto D."/>
            <person name="Vollmers J."/>
            <person name="Rivas-Marin E."/>
            <person name="Kohn T."/>
            <person name="Peeters S.H."/>
            <person name="Heuer A."/>
            <person name="Rast P."/>
            <person name="Oberbeckmann S."/>
            <person name="Bunk B."/>
            <person name="Jeske O."/>
            <person name="Meyerdierks A."/>
            <person name="Storesund J.E."/>
            <person name="Kallscheuer N."/>
            <person name="Luecker S."/>
            <person name="Lage O.M."/>
            <person name="Pohl T."/>
            <person name="Merkel B.J."/>
            <person name="Hornburger P."/>
            <person name="Mueller R.-W."/>
            <person name="Bruemmer F."/>
            <person name="Labrenz M."/>
            <person name="Spormann A.M."/>
            <person name="Op den Camp H."/>
            <person name="Overmann J."/>
            <person name="Amann R."/>
            <person name="Jetten M.S.M."/>
            <person name="Mascher T."/>
            <person name="Medema M.H."/>
            <person name="Devos D.P."/>
            <person name="Kaster A.-K."/>
            <person name="Ovreas L."/>
            <person name="Rohde M."/>
            <person name="Galperin M.Y."/>
            <person name="Jogler C."/>
        </authorList>
    </citation>
    <scope>NUCLEOTIDE SEQUENCE [LARGE SCALE GENOMIC DNA]</scope>
    <source>
        <strain evidence="3 4">Pan216</strain>
    </source>
</reference>
<protein>
    <submittedName>
        <fullName evidence="3">Uncharacterized protein</fullName>
    </submittedName>
</protein>
<accession>A0A518BBI1</accession>